<keyword evidence="2 7" id="KW-0349">Heme</keyword>
<evidence type="ECO:0000256" key="8">
    <source>
        <dbReference type="SAM" id="MobiDB-lite"/>
    </source>
</evidence>
<organism evidence="10 11">
    <name type="scientific">Acetobacter garciniae</name>
    <dbReference type="NCBI Taxonomy" id="2817435"/>
    <lineage>
        <taxon>Bacteria</taxon>
        <taxon>Pseudomonadati</taxon>
        <taxon>Pseudomonadota</taxon>
        <taxon>Alphaproteobacteria</taxon>
        <taxon>Acetobacterales</taxon>
        <taxon>Acetobacteraceae</taxon>
        <taxon>Acetobacter</taxon>
    </lineage>
</organism>
<evidence type="ECO:0000259" key="9">
    <source>
        <dbReference type="PROSITE" id="PS51007"/>
    </source>
</evidence>
<dbReference type="InterPro" id="IPR009056">
    <property type="entry name" value="Cyt_c-like_dom"/>
</dbReference>
<evidence type="ECO:0000256" key="7">
    <source>
        <dbReference type="PROSITE-ProRule" id="PRU00433"/>
    </source>
</evidence>
<dbReference type="InterPro" id="IPR036909">
    <property type="entry name" value="Cyt_c-like_dom_sf"/>
</dbReference>
<gene>
    <name evidence="10" type="ORF">J2D77_03810</name>
</gene>
<evidence type="ECO:0000256" key="6">
    <source>
        <dbReference type="ARBA" id="ARBA00023004"/>
    </source>
</evidence>
<dbReference type="GO" id="GO:0009055">
    <property type="term" value="F:electron transfer activity"/>
    <property type="evidence" value="ECO:0007669"/>
    <property type="project" value="InterPro"/>
</dbReference>
<dbReference type="InterPro" id="IPR051395">
    <property type="entry name" value="Cytochrome_c_Peroxidase/MauG"/>
</dbReference>
<dbReference type="GO" id="GO:0020037">
    <property type="term" value="F:heme binding"/>
    <property type="evidence" value="ECO:0007669"/>
    <property type="project" value="InterPro"/>
</dbReference>
<evidence type="ECO:0000256" key="3">
    <source>
        <dbReference type="ARBA" id="ARBA00022723"/>
    </source>
</evidence>
<dbReference type="PROSITE" id="PS51007">
    <property type="entry name" value="CYTC"/>
    <property type="match status" value="2"/>
</dbReference>
<name>A0A939HNK7_9PROT</name>
<feature type="region of interest" description="Disordered" evidence="8">
    <location>
        <begin position="63"/>
        <end position="115"/>
    </location>
</feature>
<proteinExistence type="predicted"/>
<keyword evidence="5" id="KW-0560">Oxidoreductase</keyword>
<dbReference type="EMBL" id="JAFVMH010000001">
    <property type="protein sequence ID" value="MBO1324286.1"/>
    <property type="molecule type" value="Genomic_DNA"/>
</dbReference>
<dbReference type="Gene3D" id="1.10.760.10">
    <property type="entry name" value="Cytochrome c-like domain"/>
    <property type="match status" value="2"/>
</dbReference>
<dbReference type="PANTHER" id="PTHR30600:SF10">
    <property type="entry name" value="BLL6722 PROTEIN"/>
    <property type="match status" value="1"/>
</dbReference>
<keyword evidence="6 7" id="KW-0408">Iron</keyword>
<dbReference type="InterPro" id="IPR004852">
    <property type="entry name" value="Di-haem_cyt_c_peroxidsae"/>
</dbReference>
<evidence type="ECO:0000313" key="11">
    <source>
        <dbReference type="Proteomes" id="UP000664073"/>
    </source>
</evidence>
<dbReference type="SUPFAM" id="SSF46626">
    <property type="entry name" value="Cytochrome c"/>
    <property type="match status" value="2"/>
</dbReference>
<accession>A0A939HNK7</accession>
<keyword evidence="3 7" id="KW-0479">Metal-binding</keyword>
<comment type="caution">
    <text evidence="10">The sequence shown here is derived from an EMBL/GenBank/DDBJ whole genome shotgun (WGS) entry which is preliminary data.</text>
</comment>
<sequence length="400" mass="43647">MAQVGRDIFFDQALSGSGHLSCASCHVPQNDYAPAGTTGFMPGGRRLERQGSRNVPSLMYLERQPPFSIGPDNAESEGTGTPPAAPLPTPSQSPPAGTSPTPSTAPPPAKTARNTQDSAANLVPQGGLFWDGRADTLEEQANGPLFNPDEMAADKAAVIHHLQHASYTAALLALIGPNAANKPDLLLSEALFALARYQMEEQRFHPYSSKFDLWLEGKAAFTPQERRGYLAFNDPDRANCAACHVDLVGPDRVPPLLTDYQFEALGVPANAHTPRPTPDLGLCDSGRLIAKAAGYCGMFRTPSLRNVSRRQVFFHNAALTSLTQAVDFYRLRDPMPQAFYPRNRAGQVLKYNDLPERFHPNIDTQDKPFGQAEGMAPAFSEQERDDIIAFLKTLADRRQH</sequence>
<dbReference type="GO" id="GO:0030313">
    <property type="term" value="C:cell envelope"/>
    <property type="evidence" value="ECO:0007669"/>
    <property type="project" value="UniProtKB-SubCell"/>
</dbReference>
<protein>
    <submittedName>
        <fullName evidence="10">Cytochrome-c peroxidase</fullName>
    </submittedName>
</protein>
<keyword evidence="11" id="KW-1185">Reference proteome</keyword>
<feature type="compositionally biased region" description="Pro residues" evidence="8">
    <location>
        <begin position="83"/>
        <end position="93"/>
    </location>
</feature>
<keyword evidence="10" id="KW-0575">Peroxidase</keyword>
<comment type="subcellular location">
    <subcellularLocation>
        <location evidence="1">Cell envelope</location>
    </subcellularLocation>
</comment>
<dbReference type="PANTHER" id="PTHR30600">
    <property type="entry name" value="CYTOCHROME C PEROXIDASE-RELATED"/>
    <property type="match status" value="1"/>
</dbReference>
<reference evidence="10" key="1">
    <citation type="submission" date="2021-03" db="EMBL/GenBank/DDBJ databases">
        <title>The complete genome sequence of Acetobacter sp. TBRC 12339.</title>
        <authorList>
            <person name="Charoenyingcharoen P."/>
            <person name="Yukphan P."/>
        </authorList>
    </citation>
    <scope>NUCLEOTIDE SEQUENCE</scope>
    <source>
        <strain evidence="10">TBRC 12339</strain>
    </source>
</reference>
<evidence type="ECO:0000256" key="1">
    <source>
        <dbReference type="ARBA" id="ARBA00004196"/>
    </source>
</evidence>
<dbReference type="GO" id="GO:0046872">
    <property type="term" value="F:metal ion binding"/>
    <property type="evidence" value="ECO:0007669"/>
    <property type="project" value="UniProtKB-KW"/>
</dbReference>
<feature type="domain" description="Cytochrome c" evidence="9">
    <location>
        <begin position="223"/>
        <end position="395"/>
    </location>
</feature>
<feature type="domain" description="Cytochrome c" evidence="9">
    <location>
        <begin position="1"/>
        <end position="166"/>
    </location>
</feature>
<evidence type="ECO:0000313" key="10">
    <source>
        <dbReference type="EMBL" id="MBO1324286.1"/>
    </source>
</evidence>
<dbReference type="AlphaFoldDB" id="A0A939HNK7"/>
<dbReference type="GO" id="GO:0004130">
    <property type="term" value="F:cytochrome-c peroxidase activity"/>
    <property type="evidence" value="ECO:0007669"/>
    <property type="project" value="TreeGrafter"/>
</dbReference>
<keyword evidence="4" id="KW-0732">Signal</keyword>
<evidence type="ECO:0000256" key="4">
    <source>
        <dbReference type="ARBA" id="ARBA00022729"/>
    </source>
</evidence>
<evidence type="ECO:0000256" key="5">
    <source>
        <dbReference type="ARBA" id="ARBA00023002"/>
    </source>
</evidence>
<evidence type="ECO:0000256" key="2">
    <source>
        <dbReference type="ARBA" id="ARBA00022617"/>
    </source>
</evidence>
<dbReference type="Proteomes" id="UP000664073">
    <property type="component" value="Unassembled WGS sequence"/>
</dbReference>
<dbReference type="Pfam" id="PF03150">
    <property type="entry name" value="CCP_MauG"/>
    <property type="match status" value="1"/>
</dbReference>